<evidence type="ECO:0000256" key="1">
    <source>
        <dbReference type="SAM" id="Phobius"/>
    </source>
</evidence>
<feature type="transmembrane region" description="Helical" evidence="1">
    <location>
        <begin position="74"/>
        <end position="95"/>
    </location>
</feature>
<dbReference type="RefSeq" id="WP_085837657.1">
    <property type="nucleotide sequence ID" value="NZ_FWFS01000011.1"/>
</dbReference>
<gene>
    <name evidence="2" type="ORF">AQS8620_02844</name>
</gene>
<keyword evidence="1" id="KW-0472">Membrane</keyword>
<dbReference type="EMBL" id="FWFS01000011">
    <property type="protein sequence ID" value="SLN62628.1"/>
    <property type="molecule type" value="Genomic_DNA"/>
</dbReference>
<dbReference type="GO" id="GO:0005886">
    <property type="term" value="C:plasma membrane"/>
    <property type="evidence" value="ECO:0007669"/>
    <property type="project" value="TreeGrafter"/>
</dbReference>
<proteinExistence type="predicted"/>
<keyword evidence="1" id="KW-1133">Transmembrane helix</keyword>
<protein>
    <submittedName>
        <fullName evidence="2">Sodium Bile acid symporter family protein</fullName>
    </submittedName>
</protein>
<feature type="transmembrane region" description="Helical" evidence="1">
    <location>
        <begin position="204"/>
        <end position="225"/>
    </location>
</feature>
<feature type="transmembrane region" description="Helical" evidence="1">
    <location>
        <begin position="35"/>
        <end position="53"/>
    </location>
</feature>
<dbReference type="AlphaFoldDB" id="A0A1Y5TEU3"/>
<name>A0A1Y5TEU3_9RHOB</name>
<sequence>MRALKRFGIDTYMILLLATVVAGAVLPAQGEAASLLRQVTFWAVALLFLIYGAKLDPASVRAGFLNWKLQSLTFGATFVLFPLLGLCVVTLFGRWLGPDMITGVLFLSILPSTVQSSIAFTSMAGGNVPAAICSASVSNIIGVALTPLLASIVLHQNGTGISLGSIGKIGQQIILPFIIGQVLRPYIGAFIARHKRLTMVVDRGSILLIVYAAFSAGTVAGLWTQVPPQQLVVLILIVEVFLGLAFGVMLLAGPLLGLVQADRIVLLFCGSTKSLASGLPIATALFAPDILGAIVLPTMIFHLSQLLLSSALAQRLAPEA</sequence>
<dbReference type="PIRSF" id="PIRSF026166">
    <property type="entry name" value="UCP026166"/>
    <property type="match status" value="1"/>
</dbReference>
<evidence type="ECO:0000313" key="2">
    <source>
        <dbReference type="EMBL" id="SLN62628.1"/>
    </source>
</evidence>
<reference evidence="2 3" key="1">
    <citation type="submission" date="2017-03" db="EMBL/GenBank/DDBJ databases">
        <authorList>
            <person name="Afonso C.L."/>
            <person name="Miller P.J."/>
            <person name="Scott M.A."/>
            <person name="Spackman E."/>
            <person name="Goraichik I."/>
            <person name="Dimitrov K.M."/>
            <person name="Suarez D.L."/>
            <person name="Swayne D.E."/>
        </authorList>
    </citation>
    <scope>NUCLEOTIDE SEQUENCE [LARGE SCALE GENOMIC DNA]</scope>
    <source>
        <strain evidence="2 3">CECT 8620</strain>
    </source>
</reference>
<feature type="transmembrane region" description="Helical" evidence="1">
    <location>
        <begin position="173"/>
        <end position="192"/>
    </location>
</feature>
<organism evidence="2 3">
    <name type="scientific">Aquimixticola soesokkakensis</name>
    <dbReference type="NCBI Taxonomy" id="1519096"/>
    <lineage>
        <taxon>Bacteria</taxon>
        <taxon>Pseudomonadati</taxon>
        <taxon>Pseudomonadota</taxon>
        <taxon>Alphaproteobacteria</taxon>
        <taxon>Rhodobacterales</taxon>
        <taxon>Paracoccaceae</taxon>
        <taxon>Aquimixticola</taxon>
    </lineage>
</organism>
<dbReference type="Proteomes" id="UP000193862">
    <property type="component" value="Unassembled WGS sequence"/>
</dbReference>
<feature type="transmembrane region" description="Helical" evidence="1">
    <location>
        <begin position="101"/>
        <end position="120"/>
    </location>
</feature>
<feature type="transmembrane region" description="Helical" evidence="1">
    <location>
        <begin position="12"/>
        <end position="29"/>
    </location>
</feature>
<dbReference type="InterPro" id="IPR016833">
    <property type="entry name" value="Put_Na-Bile_cotransptr"/>
</dbReference>
<dbReference type="InterPro" id="IPR038770">
    <property type="entry name" value="Na+/solute_symporter_sf"/>
</dbReference>
<feature type="transmembrane region" description="Helical" evidence="1">
    <location>
        <begin position="264"/>
        <end position="287"/>
    </location>
</feature>
<dbReference type="PANTHER" id="PTHR18640">
    <property type="entry name" value="SOLUTE CARRIER FAMILY 10 MEMBER 7"/>
    <property type="match status" value="1"/>
</dbReference>
<dbReference type="PANTHER" id="PTHR18640:SF5">
    <property type="entry name" value="SODIUM_BILE ACID COTRANSPORTER 7"/>
    <property type="match status" value="1"/>
</dbReference>
<dbReference type="Pfam" id="PF13593">
    <property type="entry name" value="SBF_like"/>
    <property type="match status" value="1"/>
</dbReference>
<dbReference type="OrthoDB" id="9792271at2"/>
<keyword evidence="3" id="KW-1185">Reference proteome</keyword>
<accession>A0A1Y5TEU3</accession>
<keyword evidence="1" id="KW-0812">Transmembrane</keyword>
<feature type="transmembrane region" description="Helical" evidence="1">
    <location>
        <begin position="293"/>
        <end position="313"/>
    </location>
</feature>
<feature type="transmembrane region" description="Helical" evidence="1">
    <location>
        <begin position="132"/>
        <end position="153"/>
    </location>
</feature>
<evidence type="ECO:0000313" key="3">
    <source>
        <dbReference type="Proteomes" id="UP000193862"/>
    </source>
</evidence>
<dbReference type="Gene3D" id="1.20.1530.20">
    <property type="match status" value="1"/>
</dbReference>
<feature type="transmembrane region" description="Helical" evidence="1">
    <location>
        <begin position="231"/>
        <end position="252"/>
    </location>
</feature>